<organism evidence="1 2">
    <name type="scientific">Streptacidiphilus cavernicola</name>
    <dbReference type="NCBI Taxonomy" id="3342716"/>
    <lineage>
        <taxon>Bacteria</taxon>
        <taxon>Bacillati</taxon>
        <taxon>Actinomycetota</taxon>
        <taxon>Actinomycetes</taxon>
        <taxon>Kitasatosporales</taxon>
        <taxon>Streptomycetaceae</taxon>
        <taxon>Streptacidiphilus</taxon>
    </lineage>
</organism>
<proteinExistence type="predicted"/>
<keyword evidence="2" id="KW-1185">Reference proteome</keyword>
<evidence type="ECO:0008006" key="3">
    <source>
        <dbReference type="Google" id="ProtNLM"/>
    </source>
</evidence>
<evidence type="ECO:0000313" key="1">
    <source>
        <dbReference type="EMBL" id="MFC1420340.1"/>
    </source>
</evidence>
<sequence>MNDNDLNDGDPRGLFASYLDAAGLRREQPFTAFRAGETVLRGDGMLFPADPAHPAAPAYLDLGAELHATVGLPPGRHPVWLRVEPNAQGDPQVVLAVVPFGHGTPVRWATNARTACPIRSGLLCLGPVEADPRTRLRLLALARPEIHRRGLPEPGVGALFDKALAAAPDTAAAPGAFRKGWQVLPDPATGADLVGVLTRARVGRQAIGRATDGSIASYVLDLTAGSDARG</sequence>
<dbReference type="Proteomes" id="UP001592531">
    <property type="component" value="Unassembled WGS sequence"/>
</dbReference>
<comment type="caution">
    <text evidence="1">The sequence shown here is derived from an EMBL/GenBank/DDBJ whole genome shotgun (WGS) entry which is preliminary data.</text>
</comment>
<accession>A0ABV6W2W7</accession>
<name>A0ABV6W2W7_9ACTN</name>
<protein>
    <recommendedName>
        <fullName evidence="3">FAD-binding FR-type domain-containing protein</fullName>
    </recommendedName>
</protein>
<gene>
    <name evidence="1" type="ORF">ACEZDE_27390</name>
</gene>
<reference evidence="1 2" key="1">
    <citation type="submission" date="2024-09" db="EMBL/GenBank/DDBJ databases">
        <authorList>
            <person name="Lee S.D."/>
        </authorList>
    </citation>
    <scope>NUCLEOTIDE SEQUENCE [LARGE SCALE GENOMIC DNA]</scope>
    <source>
        <strain evidence="1 2">N8-3</strain>
    </source>
</reference>
<evidence type="ECO:0000313" key="2">
    <source>
        <dbReference type="Proteomes" id="UP001592531"/>
    </source>
</evidence>
<dbReference type="EMBL" id="JBHFAB010000025">
    <property type="protein sequence ID" value="MFC1420340.1"/>
    <property type="molecule type" value="Genomic_DNA"/>
</dbReference>